<dbReference type="SUPFAM" id="SSF52058">
    <property type="entry name" value="L domain-like"/>
    <property type="match status" value="1"/>
</dbReference>
<keyword evidence="1" id="KW-0732">Signal</keyword>
<accession>A0A9K3CR70</accession>
<dbReference type="AlphaFoldDB" id="A0A9K3CR70"/>
<proteinExistence type="predicted"/>
<dbReference type="Proteomes" id="UP000265618">
    <property type="component" value="Unassembled WGS sequence"/>
</dbReference>
<protein>
    <submittedName>
        <fullName evidence="2">Vacuolar protein sorting-associated protein 62</fullName>
    </submittedName>
</protein>
<sequence length="279" mass="29740">MVLARLFESCGGEHWDCNWSVSDLSSNHCEWEGVGCSPEGDIQYLDLTGFGLSGTLPETLGCLSGLKALTLNENPALETEVPTSMSNIVGLQYLQANNAGLTGDFPECVCHLPYLQYLLLDNNSLSGDIPSCLGDLIFLRSLHACGNNLSGSVPATLDTLPFLREVRLSLVNDCLGDGEVLTCADSYELVAADYLDECAPVSPAWLHFFGRWGKDEDPLSAEEVASIISESAPHIEATFGPAGLTLVSLLAPSVVPILAGETYGPVGPMAKPEWNGMET</sequence>
<dbReference type="InterPro" id="IPR009291">
    <property type="entry name" value="Vps62"/>
</dbReference>
<gene>
    <name evidence="2" type="ORF">KIPB_002035</name>
</gene>
<dbReference type="Gene3D" id="3.80.10.10">
    <property type="entry name" value="Ribonuclease Inhibitor"/>
    <property type="match status" value="1"/>
</dbReference>
<dbReference type="InterPro" id="IPR053211">
    <property type="entry name" value="DNA_repair-toleration"/>
</dbReference>
<dbReference type="InterPro" id="IPR001611">
    <property type="entry name" value="Leu-rich_rpt"/>
</dbReference>
<dbReference type="PANTHER" id="PTHR48060">
    <property type="entry name" value="DNA DAMAGE-REPAIR/TOLERATION PROTEIN DRT100"/>
    <property type="match status" value="1"/>
</dbReference>
<organism evidence="2 3">
    <name type="scientific">Kipferlia bialata</name>
    <dbReference type="NCBI Taxonomy" id="797122"/>
    <lineage>
        <taxon>Eukaryota</taxon>
        <taxon>Metamonada</taxon>
        <taxon>Carpediemonas-like organisms</taxon>
        <taxon>Kipferlia</taxon>
    </lineage>
</organism>
<comment type="caution">
    <text evidence="2">The sequence shown here is derived from an EMBL/GenBank/DDBJ whole genome shotgun (WGS) entry which is preliminary data.</text>
</comment>
<reference evidence="2 3" key="1">
    <citation type="journal article" date="2018" name="PLoS ONE">
        <title>The draft genome of Kipferlia bialata reveals reductive genome evolution in fornicate parasites.</title>
        <authorList>
            <person name="Tanifuji G."/>
            <person name="Takabayashi S."/>
            <person name="Kume K."/>
            <person name="Takagi M."/>
            <person name="Nakayama T."/>
            <person name="Kamikawa R."/>
            <person name="Inagaki Y."/>
            <person name="Hashimoto T."/>
        </authorList>
    </citation>
    <scope>NUCLEOTIDE SEQUENCE [LARGE SCALE GENOMIC DNA]</scope>
    <source>
        <strain evidence="2">NY0173</strain>
    </source>
</reference>
<evidence type="ECO:0000313" key="2">
    <source>
        <dbReference type="EMBL" id="GIQ81126.1"/>
    </source>
</evidence>
<dbReference type="EMBL" id="BDIP01000313">
    <property type="protein sequence ID" value="GIQ81126.1"/>
    <property type="molecule type" value="Genomic_DNA"/>
</dbReference>
<dbReference type="Pfam" id="PF06101">
    <property type="entry name" value="Vps62"/>
    <property type="match status" value="1"/>
</dbReference>
<evidence type="ECO:0000256" key="1">
    <source>
        <dbReference type="ARBA" id="ARBA00022729"/>
    </source>
</evidence>
<dbReference type="PANTHER" id="PTHR48060:SF21">
    <property type="entry name" value="L DOMAIN-LIKE PROTEIN"/>
    <property type="match status" value="1"/>
</dbReference>
<name>A0A9K3CR70_9EUKA</name>
<keyword evidence="3" id="KW-1185">Reference proteome</keyword>
<evidence type="ECO:0000313" key="3">
    <source>
        <dbReference type="Proteomes" id="UP000265618"/>
    </source>
</evidence>
<dbReference type="OrthoDB" id="1939111at2759"/>
<dbReference type="Pfam" id="PF00560">
    <property type="entry name" value="LRR_1"/>
    <property type="match status" value="2"/>
</dbReference>
<dbReference type="InterPro" id="IPR032675">
    <property type="entry name" value="LRR_dom_sf"/>
</dbReference>